<gene>
    <name evidence="2" type="ORF">HLA92_03230</name>
</gene>
<reference evidence="2 3" key="1">
    <citation type="submission" date="2020-05" db="EMBL/GenBank/DDBJ databases">
        <title>Novel Mycoplasma species detected in Mirounga angustirostris (northern elephant seal) from the USA.</title>
        <authorList>
            <person name="Volokhov D.V."/>
        </authorList>
    </citation>
    <scope>NUCLEOTIDE SEQUENCE [LARGE SCALE GENOMIC DNA]</scope>
    <source>
        <strain evidence="2 3">Mirounga ES2806-NAS</strain>
    </source>
</reference>
<dbReference type="RefSeq" id="WP_171113487.1">
    <property type="nucleotide sequence ID" value="NZ_CP053097.1"/>
</dbReference>
<dbReference type="KEGG" id="mmio:HLA92_03230"/>
<evidence type="ECO:0000259" key="1">
    <source>
        <dbReference type="Pfam" id="PF01713"/>
    </source>
</evidence>
<sequence length="77" mass="8708">MKIIDLHGYNITKATAAVLNALFEFDNNSYENSLEIITGNGTGSLKLLVSDILDKEGYYWKYNNSQQSSILVLKNKY</sequence>
<dbReference type="Gene3D" id="3.30.1370.110">
    <property type="match status" value="1"/>
</dbReference>
<dbReference type="EMBL" id="CP053097">
    <property type="protein sequence ID" value="QJR44423.1"/>
    <property type="molecule type" value="Genomic_DNA"/>
</dbReference>
<dbReference type="AlphaFoldDB" id="A0A6M4JBN7"/>
<organism evidence="2 3">
    <name type="scientific">Mycoplasma miroungirhinis</name>
    <dbReference type="NCBI Taxonomy" id="754516"/>
    <lineage>
        <taxon>Bacteria</taxon>
        <taxon>Bacillati</taxon>
        <taxon>Mycoplasmatota</taxon>
        <taxon>Mollicutes</taxon>
        <taxon>Mycoplasmataceae</taxon>
        <taxon>Mycoplasma</taxon>
    </lineage>
</organism>
<name>A0A6M4JBN7_9MOLU</name>
<evidence type="ECO:0000313" key="2">
    <source>
        <dbReference type="EMBL" id="QJR44423.1"/>
    </source>
</evidence>
<protein>
    <submittedName>
        <fullName evidence="2">Smr/MutS family protein</fullName>
    </submittedName>
</protein>
<feature type="domain" description="Smr" evidence="1">
    <location>
        <begin position="4"/>
        <end position="67"/>
    </location>
</feature>
<evidence type="ECO:0000313" key="3">
    <source>
        <dbReference type="Proteomes" id="UP000502118"/>
    </source>
</evidence>
<dbReference type="Pfam" id="PF01713">
    <property type="entry name" value="Smr"/>
    <property type="match status" value="1"/>
</dbReference>
<dbReference type="SUPFAM" id="SSF160443">
    <property type="entry name" value="SMR domain-like"/>
    <property type="match status" value="1"/>
</dbReference>
<proteinExistence type="predicted"/>
<dbReference type="InterPro" id="IPR002625">
    <property type="entry name" value="Smr_dom"/>
</dbReference>
<accession>A0A6M4JBN7</accession>
<dbReference type="InterPro" id="IPR036063">
    <property type="entry name" value="Smr_dom_sf"/>
</dbReference>
<dbReference type="Proteomes" id="UP000502118">
    <property type="component" value="Chromosome"/>
</dbReference>
<keyword evidence="3" id="KW-1185">Reference proteome</keyword>